<dbReference type="OrthoDB" id="193931at2759"/>
<evidence type="ECO:0000256" key="1">
    <source>
        <dbReference type="SAM" id="MobiDB-lite"/>
    </source>
</evidence>
<proteinExistence type="predicted"/>
<evidence type="ECO:0000313" key="2">
    <source>
        <dbReference type="EMBL" id="PIN91786.1"/>
    </source>
</evidence>
<accession>A0A2G9NL33</accession>
<dbReference type="EMBL" id="KV923216">
    <property type="protein sequence ID" value="PIN91786.1"/>
    <property type="molecule type" value="Genomic_DNA"/>
</dbReference>
<sequence>MQPSDVRGDSDGDLDVRGDFDGDLDIRGGSDGHLHVRGDSNGDMDIRGDFGGDLDIRGDSDGNLDVRGDFDRHSDIGGKTKSLPVGQTLERTSSQPPYFVYGSAYLKVVSAHFIYSPIQWIHCGPVEILLAQLRPTLPCSL</sequence>
<dbReference type="AlphaFoldDB" id="A0A2G9NL33"/>
<feature type="compositionally biased region" description="Basic and acidic residues" evidence="1">
    <location>
        <begin position="68"/>
        <end position="78"/>
    </location>
</feature>
<gene>
    <name evidence="2" type="ORF">AB205_0168710</name>
</gene>
<feature type="region of interest" description="Disordered" evidence="1">
    <location>
        <begin position="1"/>
        <end position="22"/>
    </location>
</feature>
<name>A0A2G9NL33_AQUCT</name>
<feature type="region of interest" description="Disordered" evidence="1">
    <location>
        <begin position="68"/>
        <end position="89"/>
    </location>
</feature>
<organism evidence="2">
    <name type="scientific">Aquarana catesbeiana</name>
    <name type="common">American bullfrog</name>
    <name type="synonym">Rana catesbeiana</name>
    <dbReference type="NCBI Taxonomy" id="8400"/>
    <lineage>
        <taxon>Eukaryota</taxon>
        <taxon>Metazoa</taxon>
        <taxon>Chordata</taxon>
        <taxon>Craniata</taxon>
        <taxon>Vertebrata</taxon>
        <taxon>Euteleostomi</taxon>
        <taxon>Amphibia</taxon>
        <taxon>Batrachia</taxon>
        <taxon>Anura</taxon>
        <taxon>Neobatrachia</taxon>
        <taxon>Ranoidea</taxon>
        <taxon>Ranidae</taxon>
        <taxon>Aquarana</taxon>
    </lineage>
</organism>
<protein>
    <submittedName>
        <fullName evidence="2">Uncharacterized protein</fullName>
    </submittedName>
</protein>
<reference evidence="2" key="1">
    <citation type="submission" date="2017-08" db="EMBL/GenBank/DDBJ databases">
        <title>Assembly of the North American Bullfrog Genome.</title>
        <authorList>
            <person name="Warren R.L."/>
            <person name="Vandervalk B.P."/>
            <person name="Kucuk E."/>
            <person name="Birol I."/>
            <person name="Helbing C."/>
            <person name="Pandoh P."/>
            <person name="Behsaz B."/>
            <person name="Mohamadi H."/>
            <person name="Chu J."/>
            <person name="Jackman S."/>
            <person name="Hammond S.A."/>
            <person name="Veldhoen N."/>
            <person name="Kirk H."/>
            <person name="Zhao Y."/>
            <person name="Coope R."/>
            <person name="Pleasance S."/>
            <person name="Moore R."/>
            <person name="Holt R."/>
        </authorList>
    </citation>
    <scope>NUCLEOTIDE SEQUENCE</scope>
    <source>
        <strain evidence="2">Bruno</strain>
        <tissue evidence="2">Liver</tissue>
    </source>
</reference>